<name>A0ABT2GN80_9MICO</name>
<evidence type="ECO:0000256" key="1">
    <source>
        <dbReference type="ARBA" id="ARBA00008520"/>
    </source>
</evidence>
<feature type="chain" id="PRO_5046506706" evidence="4">
    <location>
        <begin position="31"/>
        <end position="431"/>
    </location>
</feature>
<sequence>MKVRSSRRKSGVVAAIATMAVSAAILSGCAASTPAADSGGKLVVWVDSARQAQAEAYAEAQGASNFDIVVVDAAQLQSKLSQVKDDASSRPDVVFTPNSDAPAIAGKFDLVQDLSGLVDDKVKDGFGSTLSACTSNGVIDCLPQDVATVVLWYNKPLMDQFGYTVPTTWTEYAQLGEKVATEHPGYVMGSCADWACPNVFYRSNQCTGVSSNDGVDAVVNLASDPNCTEVTDMLDPLIKNKSIATLGPFDTDFATVMTDDKLLMMPGFIWFPGALFKDKVPNGSMAAAPLPLWDNGVKGTAASVGGQWFVVKQSSRQQAGLDFIEHQTTDLDLLASLDGGPAYGPARDAWAQAQGKSPVYAEDPSPTLVSAFDDIKDVDFYVEPGFDLLTSFSNTVGPAIKGGDTIAANMDAWQKAFAQTGTDYGLNVKIE</sequence>
<dbReference type="Proteomes" id="UP001165584">
    <property type="component" value="Unassembled WGS sequence"/>
</dbReference>
<keyword evidence="6" id="KW-1185">Reference proteome</keyword>
<organism evidence="5 6">
    <name type="scientific">Herbiconiux aconitum</name>
    <dbReference type="NCBI Taxonomy" id="2970913"/>
    <lineage>
        <taxon>Bacteria</taxon>
        <taxon>Bacillati</taxon>
        <taxon>Actinomycetota</taxon>
        <taxon>Actinomycetes</taxon>
        <taxon>Micrococcales</taxon>
        <taxon>Microbacteriaceae</taxon>
        <taxon>Herbiconiux</taxon>
    </lineage>
</organism>
<dbReference type="Gene3D" id="3.40.190.10">
    <property type="entry name" value="Periplasmic binding protein-like II"/>
    <property type="match status" value="1"/>
</dbReference>
<evidence type="ECO:0000256" key="4">
    <source>
        <dbReference type="SAM" id="SignalP"/>
    </source>
</evidence>
<feature type="signal peptide" evidence="4">
    <location>
        <begin position="1"/>
        <end position="30"/>
    </location>
</feature>
<evidence type="ECO:0000256" key="2">
    <source>
        <dbReference type="ARBA" id="ARBA00022448"/>
    </source>
</evidence>
<keyword evidence="2" id="KW-0813">Transport</keyword>
<dbReference type="InterPro" id="IPR050490">
    <property type="entry name" value="Bact_solute-bd_prot1"/>
</dbReference>
<comment type="caution">
    <text evidence="5">The sequence shown here is derived from an EMBL/GenBank/DDBJ whole genome shotgun (WGS) entry which is preliminary data.</text>
</comment>
<proteinExistence type="inferred from homology"/>
<evidence type="ECO:0000313" key="6">
    <source>
        <dbReference type="Proteomes" id="UP001165584"/>
    </source>
</evidence>
<protein>
    <submittedName>
        <fullName evidence="5">ABC transporter substrate-binding protein</fullName>
    </submittedName>
</protein>
<keyword evidence="3 4" id="KW-0732">Signal</keyword>
<dbReference type="PANTHER" id="PTHR43649:SF34">
    <property type="entry name" value="ABC TRANSPORTER PERIPLASMIC-BINDING PROTEIN YCJN-RELATED"/>
    <property type="match status" value="1"/>
</dbReference>
<reference evidence="5" key="1">
    <citation type="submission" date="2022-08" db="EMBL/GenBank/DDBJ databases">
        <authorList>
            <person name="Deng Y."/>
            <person name="Han X.-F."/>
            <person name="Zhang Y.-Q."/>
        </authorList>
    </citation>
    <scope>NUCLEOTIDE SEQUENCE</scope>
    <source>
        <strain evidence="5">CPCC 205763</strain>
    </source>
</reference>
<dbReference type="PROSITE" id="PS51257">
    <property type="entry name" value="PROKAR_LIPOPROTEIN"/>
    <property type="match status" value="1"/>
</dbReference>
<dbReference type="SUPFAM" id="SSF53850">
    <property type="entry name" value="Periplasmic binding protein-like II"/>
    <property type="match status" value="1"/>
</dbReference>
<comment type="similarity">
    <text evidence="1">Belongs to the bacterial solute-binding protein 1 family.</text>
</comment>
<dbReference type="EMBL" id="JANLCM010000001">
    <property type="protein sequence ID" value="MCS5717685.1"/>
    <property type="molecule type" value="Genomic_DNA"/>
</dbReference>
<evidence type="ECO:0000313" key="5">
    <source>
        <dbReference type="EMBL" id="MCS5717685.1"/>
    </source>
</evidence>
<accession>A0ABT2GN80</accession>
<dbReference type="PANTHER" id="PTHR43649">
    <property type="entry name" value="ARABINOSE-BINDING PROTEIN-RELATED"/>
    <property type="match status" value="1"/>
</dbReference>
<evidence type="ECO:0000256" key="3">
    <source>
        <dbReference type="ARBA" id="ARBA00022729"/>
    </source>
</evidence>
<gene>
    <name evidence="5" type="ORF">N1027_05995</name>
</gene>
<dbReference type="RefSeq" id="WP_259506133.1">
    <property type="nucleotide sequence ID" value="NZ_JANLCM010000001.1"/>
</dbReference>